<dbReference type="InterPro" id="IPR006303">
    <property type="entry name" value="FliR"/>
</dbReference>
<keyword evidence="11" id="KW-0969">Cilium</keyword>
<protein>
    <recommendedName>
        <fullName evidence="3 9">Flagellar biosynthetic protein FliR</fullName>
    </recommendedName>
</protein>
<dbReference type="GO" id="GO:0044780">
    <property type="term" value="P:bacterial-type flagellum assembly"/>
    <property type="evidence" value="ECO:0007669"/>
    <property type="project" value="UniProtKB-UniRule"/>
</dbReference>
<proteinExistence type="inferred from homology"/>
<evidence type="ECO:0000313" key="13">
    <source>
        <dbReference type="Proteomes" id="UP000037269"/>
    </source>
</evidence>
<feature type="transmembrane region" description="Helical" evidence="10">
    <location>
        <begin position="7"/>
        <end position="29"/>
    </location>
</feature>
<dbReference type="OrthoDB" id="9807748at2"/>
<dbReference type="AlphaFoldDB" id="A0A0D1WAS4"/>
<evidence type="ECO:0000256" key="9">
    <source>
        <dbReference type="NCBIfam" id="TIGR01400"/>
    </source>
</evidence>
<feature type="transmembrane region" description="Helical" evidence="10">
    <location>
        <begin position="125"/>
        <end position="149"/>
    </location>
</feature>
<gene>
    <name evidence="11" type="ORF">AF333_10095</name>
    <name evidence="12" type="ORF">SAMN04487909_103248</name>
</gene>
<accession>A0A0D1WAS4</accession>
<feature type="transmembrane region" description="Helical" evidence="10">
    <location>
        <begin position="211"/>
        <end position="237"/>
    </location>
</feature>
<name>A0A0D1WAS4_ANEMI</name>
<dbReference type="GO" id="GO:0009425">
    <property type="term" value="C:bacterial-type flagellum basal body"/>
    <property type="evidence" value="ECO:0007669"/>
    <property type="project" value="UniProtKB-SubCell"/>
</dbReference>
<reference evidence="12 14" key="2">
    <citation type="submission" date="2016-10" db="EMBL/GenBank/DDBJ databases">
        <authorList>
            <person name="de Groot N.N."/>
        </authorList>
    </citation>
    <scope>NUCLEOTIDE SEQUENCE [LARGE SCALE GENOMIC DNA]</scope>
    <source>
        <strain evidence="12 14">DSM 2895</strain>
    </source>
</reference>
<dbReference type="EMBL" id="LGUG01000004">
    <property type="protein sequence ID" value="KON95780.1"/>
    <property type="molecule type" value="Genomic_DNA"/>
</dbReference>
<comment type="subcellular location">
    <subcellularLocation>
        <location evidence="10">Cell membrane</location>
        <topology evidence="10">Multi-pass membrane protein</topology>
    </subcellularLocation>
    <subcellularLocation>
        <location evidence="10">Bacterial flagellum basal body</location>
    </subcellularLocation>
</comment>
<dbReference type="EMBL" id="FNED01000003">
    <property type="protein sequence ID" value="SDI37371.1"/>
    <property type="molecule type" value="Genomic_DNA"/>
</dbReference>
<keyword evidence="8 10" id="KW-0975">Bacterial flagellum</keyword>
<keyword evidence="6 10" id="KW-1133">Transmembrane helix</keyword>
<evidence type="ECO:0000313" key="12">
    <source>
        <dbReference type="EMBL" id="SDI37371.1"/>
    </source>
</evidence>
<evidence type="ECO:0000313" key="14">
    <source>
        <dbReference type="Proteomes" id="UP000182836"/>
    </source>
</evidence>
<keyword evidence="4 10" id="KW-1003">Cell membrane</keyword>
<dbReference type="Pfam" id="PF01311">
    <property type="entry name" value="Bac_export_1"/>
    <property type="match status" value="1"/>
</dbReference>
<feature type="transmembrane region" description="Helical" evidence="10">
    <location>
        <begin position="35"/>
        <end position="53"/>
    </location>
</feature>
<evidence type="ECO:0000256" key="7">
    <source>
        <dbReference type="ARBA" id="ARBA00023136"/>
    </source>
</evidence>
<dbReference type="PRINTS" id="PR00953">
    <property type="entry name" value="TYPE3IMRPROT"/>
</dbReference>
<evidence type="ECO:0000256" key="6">
    <source>
        <dbReference type="ARBA" id="ARBA00022989"/>
    </source>
</evidence>
<dbReference type="GeneID" id="42305551"/>
<feature type="transmembrane region" description="Helical" evidence="10">
    <location>
        <begin position="176"/>
        <end position="199"/>
    </location>
</feature>
<dbReference type="GO" id="GO:0006605">
    <property type="term" value="P:protein targeting"/>
    <property type="evidence" value="ECO:0007669"/>
    <property type="project" value="UniProtKB-UniRule"/>
</dbReference>
<dbReference type="PANTHER" id="PTHR30065">
    <property type="entry name" value="FLAGELLAR BIOSYNTHETIC PROTEIN FLIR"/>
    <property type="match status" value="1"/>
</dbReference>
<dbReference type="Proteomes" id="UP000182836">
    <property type="component" value="Unassembled WGS sequence"/>
</dbReference>
<feature type="transmembrane region" description="Helical" evidence="10">
    <location>
        <begin position="65"/>
        <end position="90"/>
    </location>
</feature>
<reference evidence="11 13" key="1">
    <citation type="submission" date="2015-07" db="EMBL/GenBank/DDBJ databases">
        <title>Fjat-14205 dsm 2895.</title>
        <authorList>
            <person name="Liu B."/>
            <person name="Wang J."/>
            <person name="Zhu Y."/>
            <person name="Liu G."/>
            <person name="Chen Q."/>
            <person name="Chen Z."/>
            <person name="Lan J."/>
            <person name="Che J."/>
            <person name="Ge C."/>
            <person name="Shi H."/>
            <person name="Pan Z."/>
            <person name="Liu X."/>
        </authorList>
    </citation>
    <scope>NUCLEOTIDE SEQUENCE [LARGE SCALE GENOMIC DNA]</scope>
    <source>
        <strain evidence="11 13">DSM 2895</strain>
    </source>
</reference>
<dbReference type="GO" id="GO:0005886">
    <property type="term" value="C:plasma membrane"/>
    <property type="evidence" value="ECO:0007669"/>
    <property type="project" value="UniProtKB-SubCell"/>
</dbReference>
<keyword evidence="11" id="KW-0282">Flagellum</keyword>
<sequence>MTQLLEMLPAFLLVFIRITAFFVSAPIFSVRNIPAPFKIGLSFFIAFIAFPLLKADSVVTLDLDYVYLAIKEVLIGLLLGFLATLFLAAIQVAGSFIDMMLGLAMAAVFDPITGAQTPLMGNFKYMLTMLFILSANGHHLLIKGILASYQVVPLDRWLNGIGNGQLSSFIIEKFSYMFMSGMLLAAPLVSSLFVIDIALGIVAKTVPQMNIFVVGMPAKILAGFLILMIVFPGYFFVMSRLLGVLFTSMEHMIEIMGAVP</sequence>
<dbReference type="STRING" id="47500.AF333_10095"/>
<evidence type="ECO:0000256" key="10">
    <source>
        <dbReference type="RuleBase" id="RU362071"/>
    </source>
</evidence>
<evidence type="ECO:0000256" key="4">
    <source>
        <dbReference type="ARBA" id="ARBA00022475"/>
    </source>
</evidence>
<keyword evidence="5 10" id="KW-0812">Transmembrane</keyword>
<evidence type="ECO:0000256" key="2">
    <source>
        <dbReference type="ARBA" id="ARBA00009772"/>
    </source>
</evidence>
<organism evidence="11 13">
    <name type="scientific">Aneurinibacillus migulanus</name>
    <name type="common">Bacillus migulanus</name>
    <dbReference type="NCBI Taxonomy" id="47500"/>
    <lineage>
        <taxon>Bacteria</taxon>
        <taxon>Bacillati</taxon>
        <taxon>Bacillota</taxon>
        <taxon>Bacilli</taxon>
        <taxon>Bacillales</taxon>
        <taxon>Paenibacillaceae</taxon>
        <taxon>Aneurinibacillus group</taxon>
        <taxon>Aneurinibacillus</taxon>
    </lineage>
</organism>
<dbReference type="NCBIfam" id="TIGR01400">
    <property type="entry name" value="fliR"/>
    <property type="match status" value="1"/>
</dbReference>
<evidence type="ECO:0000256" key="1">
    <source>
        <dbReference type="ARBA" id="ARBA00002578"/>
    </source>
</evidence>
<evidence type="ECO:0000256" key="5">
    <source>
        <dbReference type="ARBA" id="ARBA00022692"/>
    </source>
</evidence>
<evidence type="ECO:0000313" key="11">
    <source>
        <dbReference type="EMBL" id="KON95780.1"/>
    </source>
</evidence>
<keyword evidence="11" id="KW-0966">Cell projection</keyword>
<dbReference type="PANTHER" id="PTHR30065:SF1">
    <property type="entry name" value="SURFACE PRESENTATION OF ANTIGENS PROTEIN SPAR"/>
    <property type="match status" value="1"/>
</dbReference>
<keyword evidence="7 10" id="KW-0472">Membrane</keyword>
<comment type="similarity">
    <text evidence="2 10">Belongs to the FliR/MopE/SpaR family.</text>
</comment>
<dbReference type="InterPro" id="IPR002010">
    <property type="entry name" value="T3SS_IM_R"/>
</dbReference>
<dbReference type="RefSeq" id="WP_043065968.1">
    <property type="nucleotide sequence ID" value="NZ_BJOA01000031.1"/>
</dbReference>
<comment type="function">
    <text evidence="1 10">Role in flagellar biosynthesis.</text>
</comment>
<keyword evidence="13" id="KW-1185">Reference proteome</keyword>
<dbReference type="PATRIC" id="fig|47500.12.peg.4915"/>
<evidence type="ECO:0000256" key="3">
    <source>
        <dbReference type="ARBA" id="ARBA00021717"/>
    </source>
</evidence>
<evidence type="ECO:0000256" key="8">
    <source>
        <dbReference type="ARBA" id="ARBA00023143"/>
    </source>
</evidence>
<dbReference type="Proteomes" id="UP000037269">
    <property type="component" value="Unassembled WGS sequence"/>
</dbReference>